<feature type="compositionally biased region" description="Basic and acidic residues" evidence="1">
    <location>
        <begin position="742"/>
        <end position="757"/>
    </location>
</feature>
<evidence type="ECO:0000313" key="2">
    <source>
        <dbReference type="EMBL" id="KAK7031917.1"/>
    </source>
</evidence>
<organism evidence="2 3">
    <name type="scientific">Favolaschia claudopus</name>
    <dbReference type="NCBI Taxonomy" id="2862362"/>
    <lineage>
        <taxon>Eukaryota</taxon>
        <taxon>Fungi</taxon>
        <taxon>Dikarya</taxon>
        <taxon>Basidiomycota</taxon>
        <taxon>Agaricomycotina</taxon>
        <taxon>Agaricomycetes</taxon>
        <taxon>Agaricomycetidae</taxon>
        <taxon>Agaricales</taxon>
        <taxon>Marasmiineae</taxon>
        <taxon>Mycenaceae</taxon>
        <taxon>Favolaschia</taxon>
    </lineage>
</organism>
<comment type="caution">
    <text evidence="2">The sequence shown here is derived from an EMBL/GenBank/DDBJ whole genome shotgun (WGS) entry which is preliminary data.</text>
</comment>
<dbReference type="PANTHER" id="PTHR38406">
    <property type="entry name" value="TRANSCRIPTIONAL REPRESSOR OPI1"/>
    <property type="match status" value="1"/>
</dbReference>
<name>A0AAW0BYU4_9AGAR</name>
<feature type="region of interest" description="Disordered" evidence="1">
    <location>
        <begin position="176"/>
        <end position="341"/>
    </location>
</feature>
<accession>A0AAW0BYU4</accession>
<feature type="compositionally biased region" description="Basic and acidic residues" evidence="1">
    <location>
        <begin position="218"/>
        <end position="229"/>
    </location>
</feature>
<feature type="compositionally biased region" description="Low complexity" evidence="1">
    <location>
        <begin position="509"/>
        <end position="543"/>
    </location>
</feature>
<keyword evidence="3" id="KW-1185">Reference proteome</keyword>
<dbReference type="GO" id="GO:0005783">
    <property type="term" value="C:endoplasmic reticulum"/>
    <property type="evidence" value="ECO:0007669"/>
    <property type="project" value="TreeGrafter"/>
</dbReference>
<feature type="compositionally biased region" description="Gly residues" evidence="1">
    <location>
        <begin position="496"/>
        <end position="508"/>
    </location>
</feature>
<feature type="region of interest" description="Disordered" evidence="1">
    <location>
        <begin position="21"/>
        <end position="107"/>
    </location>
</feature>
<evidence type="ECO:0000313" key="3">
    <source>
        <dbReference type="Proteomes" id="UP001362999"/>
    </source>
</evidence>
<dbReference type="AlphaFoldDB" id="A0AAW0BYU4"/>
<dbReference type="PANTHER" id="PTHR38406:SF1">
    <property type="entry name" value="TRANSCRIPTIONAL REPRESSOR OPI1"/>
    <property type="match status" value="1"/>
</dbReference>
<feature type="region of interest" description="Disordered" evidence="1">
    <location>
        <begin position="405"/>
        <end position="428"/>
    </location>
</feature>
<sequence length="757" mass="78630">MDDIEDEDVRIAVRALGQMRNGAKAFGGFSDEPTTSSSHRIHSPTASSSTIHTPALSVSLASTHSTSSPPQTPPLALDDDSEASRQRDRKDLGAPLSAEAGPPTYPSLARMQSLPLVSSAISMYDTAKTNSRVVQYTSQYTSSLLRHGTNFLPAGSGERMDEFAGGMLDRLDRYRRPASSSTSTPASASSSSLPATLPLSSSSSPHAKTPQIPGPFDARGEYDPRDYNHPHSHIHPHYQYEGKGKGKRRYEDEQGDGDGDEGMDRDAEGEDDDMEDGGRQTGDNNRERDRERERGQGRVPGWLEATSPFAPAPGPPPPLPPLRDGGGPNGTAPASGASGGEVVQRSRWQAVLLEAGGLSAALSDESMRRLRYCLSWLQYATQHIDAQILILRDFIASLHLYPPPAPSTSSSSSTAPADPPPPLELTPDHLRTLTHLRSDIVHTIRQVVGVVSKYAGGALPEPARGRVRGFILDLPRRFSAEGPTGGGSESVAAAAAGGGGASASGSGTGRRSAPRSQRGASAGVVGAGAGEASPTTSAPSSPHAHYRALHPHAHGHGGHSRRASAQDGAAVEPGRALAAAQRVLVLATESLDMMRGVTAVVSDSLDRADAWVDRLRTVGIQRGMDGLALPDGSGGEHGGHPHSGWAGATPAWAGGPPRSPGGYTVTSSTSGTHSPAAYGPTSPIDGGGGMSYGSGAPSPGFGLAGMSIGSVSSRYSTPAPGGEGGGGGEDDGGRERKKKKTWAGEERDQERRMEVDG</sequence>
<feature type="compositionally biased region" description="Basic and acidic residues" evidence="1">
    <location>
        <begin position="82"/>
        <end position="92"/>
    </location>
</feature>
<dbReference type="Pfam" id="PF08618">
    <property type="entry name" value="Opi1"/>
    <property type="match status" value="1"/>
</dbReference>
<feature type="compositionally biased region" description="Basic and acidic residues" evidence="1">
    <location>
        <begin position="238"/>
        <end position="252"/>
    </location>
</feature>
<dbReference type="GO" id="GO:0008654">
    <property type="term" value="P:phospholipid biosynthetic process"/>
    <property type="evidence" value="ECO:0007669"/>
    <property type="project" value="TreeGrafter"/>
</dbReference>
<dbReference type="InterPro" id="IPR013927">
    <property type="entry name" value="TF_Opi1_Ccg-8"/>
</dbReference>
<feature type="compositionally biased region" description="Low complexity" evidence="1">
    <location>
        <begin position="177"/>
        <end position="205"/>
    </location>
</feature>
<dbReference type="GO" id="GO:0003714">
    <property type="term" value="F:transcription corepressor activity"/>
    <property type="evidence" value="ECO:0007669"/>
    <property type="project" value="InterPro"/>
</dbReference>
<feature type="region of interest" description="Disordered" evidence="1">
    <location>
        <begin position="481"/>
        <end position="569"/>
    </location>
</feature>
<feature type="compositionally biased region" description="Polar residues" evidence="1">
    <location>
        <begin position="32"/>
        <end position="52"/>
    </location>
</feature>
<feature type="compositionally biased region" description="Pro residues" evidence="1">
    <location>
        <begin position="310"/>
        <end position="321"/>
    </location>
</feature>
<proteinExistence type="predicted"/>
<feature type="region of interest" description="Disordered" evidence="1">
    <location>
        <begin position="633"/>
        <end position="757"/>
    </location>
</feature>
<feature type="compositionally biased region" description="Low complexity" evidence="1">
    <location>
        <begin position="55"/>
        <end position="69"/>
    </location>
</feature>
<dbReference type="Proteomes" id="UP001362999">
    <property type="component" value="Unassembled WGS sequence"/>
</dbReference>
<dbReference type="GO" id="GO:0005634">
    <property type="term" value="C:nucleus"/>
    <property type="evidence" value="ECO:0007669"/>
    <property type="project" value="TreeGrafter"/>
</dbReference>
<evidence type="ECO:0000256" key="1">
    <source>
        <dbReference type="SAM" id="MobiDB-lite"/>
    </source>
</evidence>
<feature type="compositionally biased region" description="Basic residues" evidence="1">
    <location>
        <begin position="544"/>
        <end position="562"/>
    </location>
</feature>
<dbReference type="GO" id="GO:0030968">
    <property type="term" value="P:endoplasmic reticulum unfolded protein response"/>
    <property type="evidence" value="ECO:0007669"/>
    <property type="project" value="TreeGrafter"/>
</dbReference>
<reference evidence="2 3" key="1">
    <citation type="journal article" date="2024" name="J Genomics">
        <title>Draft genome sequencing and assembly of Favolaschia claudopus CIRM-BRFM 2984 isolated from oak limbs.</title>
        <authorList>
            <person name="Navarro D."/>
            <person name="Drula E."/>
            <person name="Chaduli D."/>
            <person name="Cazenave R."/>
            <person name="Ahrendt S."/>
            <person name="Wang J."/>
            <person name="Lipzen A."/>
            <person name="Daum C."/>
            <person name="Barry K."/>
            <person name="Grigoriev I.V."/>
            <person name="Favel A."/>
            <person name="Rosso M.N."/>
            <person name="Martin F."/>
        </authorList>
    </citation>
    <scope>NUCLEOTIDE SEQUENCE [LARGE SCALE GENOMIC DNA]</scope>
    <source>
        <strain evidence="2 3">CIRM-BRFM 2984</strain>
    </source>
</reference>
<dbReference type="EMBL" id="JAWWNJ010000024">
    <property type="protein sequence ID" value="KAK7031917.1"/>
    <property type="molecule type" value="Genomic_DNA"/>
</dbReference>
<feature type="compositionally biased region" description="Basic and acidic residues" evidence="1">
    <location>
        <begin position="284"/>
        <end position="296"/>
    </location>
</feature>
<protein>
    <submittedName>
        <fullName evidence="2">Transcription factor Opi1-domain-containing protein</fullName>
    </submittedName>
</protein>
<feature type="compositionally biased region" description="Low complexity" evidence="1">
    <location>
        <begin position="407"/>
        <end position="416"/>
    </location>
</feature>
<gene>
    <name evidence="2" type="ORF">R3P38DRAFT_829985</name>
</gene>
<feature type="compositionally biased region" description="Acidic residues" evidence="1">
    <location>
        <begin position="253"/>
        <end position="275"/>
    </location>
</feature>
<feature type="compositionally biased region" description="Low complexity" evidence="1">
    <location>
        <begin position="642"/>
        <end position="674"/>
    </location>
</feature>
<dbReference type="GO" id="GO:0006357">
    <property type="term" value="P:regulation of transcription by RNA polymerase II"/>
    <property type="evidence" value="ECO:0007669"/>
    <property type="project" value="TreeGrafter"/>
</dbReference>